<evidence type="ECO:0000256" key="11">
    <source>
        <dbReference type="HAMAP-Rule" id="MF_00097"/>
    </source>
</evidence>
<feature type="binding site" evidence="11">
    <location>
        <begin position="188"/>
        <end position="190"/>
    </location>
    <ligand>
        <name>2-[(2R,5Z)-2-carboxy-4-methylthiazol-5(2H)-ylidene]ethyl phosphate</name>
        <dbReference type="ChEBI" id="CHEBI:62899"/>
    </ligand>
</feature>
<keyword evidence="6 11" id="KW-0784">Thiamine biosynthesis</keyword>
<name>A0A7X6L3Y6_9NOCA</name>
<evidence type="ECO:0000256" key="9">
    <source>
        <dbReference type="ARBA" id="ARBA00047883"/>
    </source>
</evidence>
<dbReference type="SUPFAM" id="SSF51391">
    <property type="entry name" value="Thiamin phosphate synthase"/>
    <property type="match status" value="1"/>
</dbReference>
<dbReference type="GO" id="GO:0005737">
    <property type="term" value="C:cytoplasm"/>
    <property type="evidence" value="ECO:0007669"/>
    <property type="project" value="TreeGrafter"/>
</dbReference>
<accession>A0A7X6L3Y6</accession>
<dbReference type="InterPro" id="IPR013785">
    <property type="entry name" value="Aldolase_TIM"/>
</dbReference>
<feature type="binding site" evidence="11">
    <location>
        <position position="161"/>
    </location>
    <ligand>
        <name>4-amino-2-methyl-5-(diphosphooxymethyl)pyrimidine</name>
        <dbReference type="ChEBI" id="CHEBI:57841"/>
    </ligand>
</feature>
<dbReference type="EMBL" id="JAAXOS010000006">
    <property type="protein sequence ID" value="NKY27348.1"/>
    <property type="molecule type" value="Genomic_DNA"/>
</dbReference>
<keyword evidence="4 11" id="KW-0479">Metal-binding</keyword>
<dbReference type="Pfam" id="PF02581">
    <property type="entry name" value="TMP-TENI"/>
    <property type="match status" value="1"/>
</dbReference>
<feature type="domain" description="Thiamine phosphate synthase/TenI" evidence="15">
    <location>
        <begin position="52"/>
        <end position="242"/>
    </location>
</feature>
<evidence type="ECO:0000256" key="1">
    <source>
        <dbReference type="ARBA" id="ARBA00003814"/>
    </source>
</evidence>
<sequence>MAPPPTTARVRIPIHLPPVSHPHGSAATVEGVQPSHPNRPASPRERLANARLYLCTDARREKGDLAKFAEAAFAGGVDIIQIRDKGSPGEAKFGPLEARAEIGALAELKSAARRHGGLVAVNDRADIALASSADVLHLGQGDLPPWYARRILGPEVVIGRSTHNRAQAGLAAIDEHIDYFCTGPIWATPTKPGRQAAGPELIRSTAEAHPTRPWFAIGGINAENLAQVLEAGATRVVVVRAITEARDPEAAARELKTALLANA</sequence>
<dbReference type="GO" id="GO:0009229">
    <property type="term" value="P:thiamine diphosphate biosynthetic process"/>
    <property type="evidence" value="ECO:0007669"/>
    <property type="project" value="UniProtKB-UniRule"/>
</dbReference>
<comment type="caution">
    <text evidence="16">The sequence shown here is derived from an EMBL/GenBank/DDBJ whole genome shotgun (WGS) entry which is preliminary data.</text>
</comment>
<dbReference type="InterPro" id="IPR022998">
    <property type="entry name" value="ThiamineP_synth_TenI"/>
</dbReference>
<dbReference type="Gene3D" id="3.20.20.70">
    <property type="entry name" value="Aldolase class I"/>
    <property type="match status" value="1"/>
</dbReference>
<evidence type="ECO:0000256" key="6">
    <source>
        <dbReference type="ARBA" id="ARBA00022977"/>
    </source>
</evidence>
<comment type="caution">
    <text evidence="11">Lacks conserved residue(s) required for the propagation of feature annotation.</text>
</comment>
<feature type="binding site" evidence="11">
    <location>
        <position position="122"/>
    </location>
    <ligand>
        <name>4-amino-2-methyl-5-(diphosphooxymethyl)pyrimidine</name>
        <dbReference type="ChEBI" id="CHEBI:57841"/>
    </ligand>
</feature>
<proteinExistence type="inferred from homology"/>
<dbReference type="GO" id="GO:0009228">
    <property type="term" value="P:thiamine biosynthetic process"/>
    <property type="evidence" value="ECO:0007669"/>
    <property type="project" value="UniProtKB-KW"/>
</dbReference>
<keyword evidence="17" id="KW-1185">Reference proteome</keyword>
<dbReference type="InterPro" id="IPR036206">
    <property type="entry name" value="ThiamineP_synth_sf"/>
</dbReference>
<dbReference type="Proteomes" id="UP000540698">
    <property type="component" value="Unassembled WGS sequence"/>
</dbReference>
<evidence type="ECO:0000256" key="7">
    <source>
        <dbReference type="ARBA" id="ARBA00047334"/>
    </source>
</evidence>
<comment type="similarity">
    <text evidence="10 11 12">Belongs to the thiamine-phosphate synthase family.</text>
</comment>
<dbReference type="EC" id="2.5.1.3" evidence="11"/>
<dbReference type="PANTHER" id="PTHR20857:SF15">
    <property type="entry name" value="THIAMINE-PHOSPHATE SYNTHASE"/>
    <property type="match status" value="1"/>
</dbReference>
<feature type="region of interest" description="Disordered" evidence="14">
    <location>
        <begin position="17"/>
        <end position="43"/>
    </location>
</feature>
<comment type="function">
    <text evidence="1 11">Condenses 4-methyl-5-(beta-hydroxyethyl)thiazole monophosphate (THZ-P) and 2-methyl-4-amino-5-hydroxymethyl pyrimidine pyrophosphate (HMP-PP) to form thiamine monophosphate (TMP).</text>
</comment>
<evidence type="ECO:0000256" key="2">
    <source>
        <dbReference type="ARBA" id="ARBA00005165"/>
    </source>
</evidence>
<dbReference type="PANTHER" id="PTHR20857">
    <property type="entry name" value="THIAMINE-PHOSPHATE PYROPHOSPHORYLASE"/>
    <property type="match status" value="1"/>
</dbReference>
<comment type="cofactor">
    <cofactor evidence="11">
        <name>Mg(2+)</name>
        <dbReference type="ChEBI" id="CHEBI:18420"/>
    </cofactor>
    <text evidence="11">Binds 1 Mg(2+) ion per subunit.</text>
</comment>
<dbReference type="NCBIfam" id="TIGR00693">
    <property type="entry name" value="thiE"/>
    <property type="match status" value="1"/>
</dbReference>
<feature type="binding site" evidence="11">
    <location>
        <position position="142"/>
    </location>
    <ligand>
        <name>Mg(2+)</name>
        <dbReference type="ChEBI" id="CHEBI:18420"/>
    </ligand>
</feature>
<feature type="binding site" evidence="11">
    <location>
        <position position="219"/>
    </location>
    <ligand>
        <name>2-[(2R,5Z)-2-carboxy-4-methylthiazol-5(2H)-ylidene]ethyl phosphate</name>
        <dbReference type="ChEBI" id="CHEBI:62899"/>
    </ligand>
</feature>
<gene>
    <name evidence="11" type="primary">thiE</name>
    <name evidence="16" type="ORF">HGB38_14090</name>
</gene>
<comment type="pathway">
    <text evidence="2 11 13">Cofactor biosynthesis; thiamine diphosphate biosynthesis; thiamine phosphate from 4-amino-2-methyl-5-diphosphomethylpyrimidine and 4-methyl-5-(2-phosphoethyl)-thiazole: step 1/1.</text>
</comment>
<evidence type="ECO:0000256" key="10">
    <source>
        <dbReference type="ARBA" id="ARBA00061123"/>
    </source>
</evidence>
<comment type="catalytic activity">
    <reaction evidence="7 11 12">
        <text>4-methyl-5-(2-phosphooxyethyl)-thiazole + 4-amino-2-methyl-5-(diphosphooxymethyl)pyrimidine + H(+) = thiamine phosphate + diphosphate</text>
        <dbReference type="Rhea" id="RHEA:22328"/>
        <dbReference type="ChEBI" id="CHEBI:15378"/>
        <dbReference type="ChEBI" id="CHEBI:33019"/>
        <dbReference type="ChEBI" id="CHEBI:37575"/>
        <dbReference type="ChEBI" id="CHEBI:57841"/>
        <dbReference type="ChEBI" id="CHEBI:58296"/>
        <dbReference type="EC" id="2.5.1.3"/>
    </reaction>
</comment>
<comment type="catalytic activity">
    <reaction evidence="9 11 12">
        <text>2-[(2R,5Z)-2-carboxy-4-methylthiazol-5(2H)-ylidene]ethyl phosphate + 4-amino-2-methyl-5-(diphosphooxymethyl)pyrimidine + 2 H(+) = thiamine phosphate + CO2 + diphosphate</text>
        <dbReference type="Rhea" id="RHEA:47844"/>
        <dbReference type="ChEBI" id="CHEBI:15378"/>
        <dbReference type="ChEBI" id="CHEBI:16526"/>
        <dbReference type="ChEBI" id="CHEBI:33019"/>
        <dbReference type="ChEBI" id="CHEBI:37575"/>
        <dbReference type="ChEBI" id="CHEBI:57841"/>
        <dbReference type="ChEBI" id="CHEBI:62899"/>
        <dbReference type="EC" id="2.5.1.3"/>
    </reaction>
</comment>
<dbReference type="HAMAP" id="MF_00097">
    <property type="entry name" value="TMP_synthase"/>
    <property type="match status" value="1"/>
</dbReference>
<evidence type="ECO:0000256" key="4">
    <source>
        <dbReference type="ARBA" id="ARBA00022723"/>
    </source>
</evidence>
<evidence type="ECO:0000313" key="17">
    <source>
        <dbReference type="Proteomes" id="UP000540698"/>
    </source>
</evidence>
<feature type="binding site" evidence="11">
    <location>
        <position position="191"/>
    </location>
    <ligand>
        <name>4-amino-2-methyl-5-(diphosphooxymethyl)pyrimidine</name>
        <dbReference type="ChEBI" id="CHEBI:57841"/>
    </ligand>
</feature>
<dbReference type="AlphaFoldDB" id="A0A7X6L3Y6"/>
<evidence type="ECO:0000256" key="5">
    <source>
        <dbReference type="ARBA" id="ARBA00022842"/>
    </source>
</evidence>
<dbReference type="GO" id="GO:0000287">
    <property type="term" value="F:magnesium ion binding"/>
    <property type="evidence" value="ECO:0007669"/>
    <property type="project" value="UniProtKB-UniRule"/>
</dbReference>
<evidence type="ECO:0000259" key="15">
    <source>
        <dbReference type="Pfam" id="PF02581"/>
    </source>
</evidence>
<feature type="binding site" evidence="11">
    <location>
        <begin position="81"/>
        <end position="85"/>
    </location>
    <ligand>
        <name>4-amino-2-methyl-5-(diphosphooxymethyl)pyrimidine</name>
        <dbReference type="ChEBI" id="CHEBI:57841"/>
    </ligand>
</feature>
<evidence type="ECO:0000256" key="13">
    <source>
        <dbReference type="RuleBase" id="RU004253"/>
    </source>
</evidence>
<feature type="binding site" evidence="11">
    <location>
        <position position="123"/>
    </location>
    <ligand>
        <name>Mg(2+)</name>
        <dbReference type="ChEBI" id="CHEBI:18420"/>
    </ligand>
</feature>
<comment type="catalytic activity">
    <reaction evidence="8 11 12">
        <text>2-(2-carboxy-4-methylthiazol-5-yl)ethyl phosphate + 4-amino-2-methyl-5-(diphosphooxymethyl)pyrimidine + 2 H(+) = thiamine phosphate + CO2 + diphosphate</text>
        <dbReference type="Rhea" id="RHEA:47848"/>
        <dbReference type="ChEBI" id="CHEBI:15378"/>
        <dbReference type="ChEBI" id="CHEBI:16526"/>
        <dbReference type="ChEBI" id="CHEBI:33019"/>
        <dbReference type="ChEBI" id="CHEBI:37575"/>
        <dbReference type="ChEBI" id="CHEBI:57841"/>
        <dbReference type="ChEBI" id="CHEBI:62890"/>
        <dbReference type="EC" id="2.5.1.3"/>
    </reaction>
</comment>
<dbReference type="FunFam" id="3.20.20.70:FF:000178">
    <property type="entry name" value="Thiamine-phosphate synthase"/>
    <property type="match status" value="1"/>
</dbReference>
<evidence type="ECO:0000256" key="12">
    <source>
        <dbReference type="RuleBase" id="RU003826"/>
    </source>
</evidence>
<protein>
    <recommendedName>
        <fullName evidence="11">Thiamine-phosphate synthase</fullName>
        <shortName evidence="11">TP synthase</shortName>
        <shortName evidence="11">TPS</shortName>
        <ecNumber evidence="11">2.5.1.3</ecNumber>
    </recommendedName>
    <alternativeName>
        <fullName evidence="11">Thiamine-phosphate pyrophosphorylase</fullName>
        <shortName evidence="11">TMP pyrophosphorylase</shortName>
        <shortName evidence="11">TMP-PPase</shortName>
    </alternativeName>
</protein>
<dbReference type="InterPro" id="IPR034291">
    <property type="entry name" value="TMP_synthase"/>
</dbReference>
<keyword evidence="3 11" id="KW-0808">Transferase</keyword>
<evidence type="ECO:0000313" key="16">
    <source>
        <dbReference type="EMBL" id="NKY27348.1"/>
    </source>
</evidence>
<keyword evidence="5 11" id="KW-0460">Magnesium</keyword>
<dbReference type="GO" id="GO:0004789">
    <property type="term" value="F:thiamine-phosphate diphosphorylase activity"/>
    <property type="evidence" value="ECO:0007669"/>
    <property type="project" value="UniProtKB-UniRule"/>
</dbReference>
<reference evidence="16 17" key="1">
    <citation type="submission" date="2020-04" db="EMBL/GenBank/DDBJ databases">
        <title>MicrobeNet Type strains.</title>
        <authorList>
            <person name="Nicholson A.C."/>
        </authorList>
    </citation>
    <scope>NUCLEOTIDE SEQUENCE [LARGE SCALE GENOMIC DNA]</scope>
    <source>
        <strain evidence="16 17">DSM 44956</strain>
    </source>
</reference>
<organism evidence="16 17">
    <name type="scientific">Nocardia gamkensis</name>
    <dbReference type="NCBI Taxonomy" id="352869"/>
    <lineage>
        <taxon>Bacteria</taxon>
        <taxon>Bacillati</taxon>
        <taxon>Actinomycetota</taxon>
        <taxon>Actinomycetes</taxon>
        <taxon>Mycobacteriales</taxon>
        <taxon>Nocardiaceae</taxon>
        <taxon>Nocardia</taxon>
    </lineage>
</organism>
<evidence type="ECO:0000256" key="3">
    <source>
        <dbReference type="ARBA" id="ARBA00022679"/>
    </source>
</evidence>
<dbReference type="UniPathway" id="UPA00060">
    <property type="reaction ID" value="UER00141"/>
</dbReference>
<dbReference type="CDD" id="cd00564">
    <property type="entry name" value="TMP_TenI"/>
    <property type="match status" value="1"/>
</dbReference>
<evidence type="ECO:0000256" key="14">
    <source>
        <dbReference type="SAM" id="MobiDB-lite"/>
    </source>
</evidence>
<evidence type="ECO:0000256" key="8">
    <source>
        <dbReference type="ARBA" id="ARBA00047851"/>
    </source>
</evidence>